<evidence type="ECO:0000313" key="1">
    <source>
        <dbReference type="EMBL" id="KAJ1962714.1"/>
    </source>
</evidence>
<name>A0A9W8AU63_9FUNG</name>
<comment type="caution">
    <text evidence="1">The sequence shown here is derived from an EMBL/GenBank/DDBJ whole genome shotgun (WGS) entry which is preliminary data.</text>
</comment>
<reference evidence="1" key="1">
    <citation type="submission" date="2022-07" db="EMBL/GenBank/DDBJ databases">
        <title>Phylogenomic reconstructions and comparative analyses of Kickxellomycotina fungi.</title>
        <authorList>
            <person name="Reynolds N.K."/>
            <person name="Stajich J.E."/>
            <person name="Barry K."/>
            <person name="Grigoriev I.V."/>
            <person name="Crous P."/>
            <person name="Smith M.E."/>
        </authorList>
    </citation>
    <scope>NUCLEOTIDE SEQUENCE</scope>
    <source>
        <strain evidence="1">RSA 1196</strain>
    </source>
</reference>
<dbReference type="Proteomes" id="UP001150925">
    <property type="component" value="Unassembled WGS sequence"/>
</dbReference>
<gene>
    <name evidence="1" type="ORF">IWQ62_003442</name>
</gene>
<keyword evidence="2" id="KW-1185">Reference proteome</keyword>
<evidence type="ECO:0000313" key="2">
    <source>
        <dbReference type="Proteomes" id="UP001150925"/>
    </source>
</evidence>
<organism evidence="1 2">
    <name type="scientific">Dispira parvispora</name>
    <dbReference type="NCBI Taxonomy" id="1520584"/>
    <lineage>
        <taxon>Eukaryota</taxon>
        <taxon>Fungi</taxon>
        <taxon>Fungi incertae sedis</taxon>
        <taxon>Zoopagomycota</taxon>
        <taxon>Kickxellomycotina</taxon>
        <taxon>Dimargaritomycetes</taxon>
        <taxon>Dimargaritales</taxon>
        <taxon>Dimargaritaceae</taxon>
        <taxon>Dispira</taxon>
    </lineage>
</organism>
<accession>A0A9W8AU63</accession>
<dbReference type="AlphaFoldDB" id="A0A9W8AU63"/>
<sequence length="158" mass="17967">YDTGRTVHEANVNAIATLLLDCGDKDGRHGYSRKGEAIIRNINPDIDPDAYGSSLRPDIAVFQGSILNSGERIHVFRDGDERRVLIVECKSDHMYNRSAENQLRAYMNFAEFPAGLLLSQRRASFFFQDMEDGWIHRGPEFSNISQHVLEIADIIREL</sequence>
<dbReference type="OrthoDB" id="5640439at2759"/>
<feature type="non-terminal residue" evidence="1">
    <location>
        <position position="1"/>
    </location>
</feature>
<protein>
    <submittedName>
        <fullName evidence="1">Uncharacterized protein</fullName>
    </submittedName>
</protein>
<proteinExistence type="predicted"/>
<dbReference type="EMBL" id="JANBPY010000925">
    <property type="protein sequence ID" value="KAJ1962714.1"/>
    <property type="molecule type" value="Genomic_DNA"/>
</dbReference>